<gene>
    <name evidence="3" type="ORF">GCM10009716_16900</name>
</gene>
<feature type="transmembrane region" description="Helical" evidence="2">
    <location>
        <begin position="279"/>
        <end position="300"/>
    </location>
</feature>
<feature type="transmembrane region" description="Helical" evidence="2">
    <location>
        <begin position="387"/>
        <end position="413"/>
    </location>
</feature>
<feature type="compositionally biased region" description="Basic and acidic residues" evidence="1">
    <location>
        <begin position="62"/>
        <end position="74"/>
    </location>
</feature>
<accession>A0ABP5AAL6</accession>
<keyword evidence="4" id="KW-1185">Reference proteome</keyword>
<sequence length="797" mass="83896">MTAGSTSTPREPDPRTAEGTEATAEPAMELLVHGVGGATPQDMLEDPRTVRVTGDGTAGIRRRTDDAPDRPLDERRPVREAYSWSNLTSGNGARALWLLLLPFMIANVAHWMRPAARGRRRAHELFDRLVRLIALSLTVLLVSGACAVSLDLVAWQCGGDPACARNTSWLAFMAAEEGGWEHPGRRMVLAAVLPVSLTMLLFWLSRRTWSAYESASPPVRARTGEQASALLSLPGFWYGRGIVSRLRAAHTAAGLLTVTVALLTAAGPHDREAGGPVPALLGGLLTGLAAAGGLAVIVLVTRHGRTETEMDEKPVPRPVRLLPWGAGGLLVLSAVYAAWERPGWESSGQLPAGWIFPFISVLQGVLVVVLALTAHRMHRSVPAGERGALAGLGGAAVALLGCALGGVLTGGVVQRFADWLAPGAVAGGLDGPIPGPPLLLSWQAAALPSLLGVALVAGLLAAVGVYRRSRKRAPLVPDAYPDENCEPHPERSIRIASAVERAALTDAAPRLVGWMTAVALVLGVVAVTGSQLTGRTPGAAAEQAPALLAAYADVSQALGSWLMGIGVVVMVAMGRRAYRDASARRTIGIIWDVGTFWPRAAHPFAPPCYAERAVPDLSWRMGTWVDATGGRVVISGHSQGSVLAAAAVWQLDAPTRSRIALLTYGSPLERLYSRWFPAYFGPRALASLHRDVPCWRNLWRATDPIGGPVGVGGGSGVPPVDREPLRDPLNYGRNLMRPLPEPILGHGGYTSDPAYEEERAALLRRLARGGVPVPGQAGPAGGGPAAVNHPQPGRSSA</sequence>
<feature type="compositionally biased region" description="Low complexity" evidence="1">
    <location>
        <begin position="768"/>
        <end position="777"/>
    </location>
</feature>
<reference evidence="4" key="1">
    <citation type="journal article" date="2019" name="Int. J. Syst. Evol. Microbiol.">
        <title>The Global Catalogue of Microorganisms (GCM) 10K type strain sequencing project: providing services to taxonomists for standard genome sequencing and annotation.</title>
        <authorList>
            <consortium name="The Broad Institute Genomics Platform"/>
            <consortium name="The Broad Institute Genome Sequencing Center for Infectious Disease"/>
            <person name="Wu L."/>
            <person name="Ma J."/>
        </authorList>
    </citation>
    <scope>NUCLEOTIDE SEQUENCE [LARGE SCALE GENOMIC DNA]</scope>
    <source>
        <strain evidence="4">JCM 13581</strain>
    </source>
</reference>
<evidence type="ECO:0000256" key="1">
    <source>
        <dbReference type="SAM" id="MobiDB-lite"/>
    </source>
</evidence>
<feature type="transmembrane region" description="Helical" evidence="2">
    <location>
        <begin position="554"/>
        <end position="574"/>
    </location>
</feature>
<dbReference type="InterPro" id="IPR029058">
    <property type="entry name" value="AB_hydrolase_fold"/>
</dbReference>
<protein>
    <recommendedName>
        <fullName evidence="5">Integral membrane protein</fullName>
    </recommendedName>
</protein>
<comment type="caution">
    <text evidence="3">The sequence shown here is derived from an EMBL/GenBank/DDBJ whole genome shotgun (WGS) entry which is preliminary data.</text>
</comment>
<feature type="transmembrane region" description="Helical" evidence="2">
    <location>
        <begin position="511"/>
        <end position="534"/>
    </location>
</feature>
<feature type="transmembrane region" description="Helical" evidence="2">
    <location>
        <begin position="95"/>
        <end position="112"/>
    </location>
</feature>
<dbReference type="SUPFAM" id="SSF53474">
    <property type="entry name" value="alpha/beta-Hydrolases"/>
    <property type="match status" value="1"/>
</dbReference>
<feature type="region of interest" description="Disordered" evidence="1">
    <location>
        <begin position="1"/>
        <end position="74"/>
    </location>
</feature>
<feature type="transmembrane region" description="Helical" evidence="2">
    <location>
        <begin position="354"/>
        <end position="375"/>
    </location>
</feature>
<organism evidence="3 4">
    <name type="scientific">Streptomyces sodiiphilus</name>
    <dbReference type="NCBI Taxonomy" id="226217"/>
    <lineage>
        <taxon>Bacteria</taxon>
        <taxon>Bacillati</taxon>
        <taxon>Actinomycetota</taxon>
        <taxon>Actinomycetes</taxon>
        <taxon>Kitasatosporales</taxon>
        <taxon>Streptomycetaceae</taxon>
        <taxon>Streptomyces</taxon>
    </lineage>
</organism>
<name>A0ABP5AAL6_9ACTN</name>
<evidence type="ECO:0000313" key="3">
    <source>
        <dbReference type="EMBL" id="GAA1907498.1"/>
    </source>
</evidence>
<keyword evidence="2" id="KW-1133">Transmembrane helix</keyword>
<feature type="transmembrane region" description="Helical" evidence="2">
    <location>
        <begin position="248"/>
        <end position="267"/>
    </location>
</feature>
<proteinExistence type="predicted"/>
<feature type="transmembrane region" description="Helical" evidence="2">
    <location>
        <begin position="445"/>
        <end position="466"/>
    </location>
</feature>
<feature type="transmembrane region" description="Helical" evidence="2">
    <location>
        <begin position="132"/>
        <end position="150"/>
    </location>
</feature>
<feature type="transmembrane region" description="Helical" evidence="2">
    <location>
        <begin position="321"/>
        <end position="339"/>
    </location>
</feature>
<feature type="region of interest" description="Disordered" evidence="1">
    <location>
        <begin position="766"/>
        <end position="797"/>
    </location>
</feature>
<dbReference type="RefSeq" id="WP_344259969.1">
    <property type="nucleotide sequence ID" value="NZ_BAAAMJ010000012.1"/>
</dbReference>
<evidence type="ECO:0000256" key="2">
    <source>
        <dbReference type="SAM" id="Phobius"/>
    </source>
</evidence>
<dbReference type="EMBL" id="BAAAMJ010000012">
    <property type="protein sequence ID" value="GAA1907498.1"/>
    <property type="molecule type" value="Genomic_DNA"/>
</dbReference>
<keyword evidence="2" id="KW-0472">Membrane</keyword>
<evidence type="ECO:0008006" key="5">
    <source>
        <dbReference type="Google" id="ProtNLM"/>
    </source>
</evidence>
<evidence type="ECO:0000313" key="4">
    <source>
        <dbReference type="Proteomes" id="UP001501303"/>
    </source>
</evidence>
<dbReference type="Proteomes" id="UP001501303">
    <property type="component" value="Unassembled WGS sequence"/>
</dbReference>
<keyword evidence="2" id="KW-0812">Transmembrane</keyword>
<feature type="transmembrane region" description="Helical" evidence="2">
    <location>
        <begin position="187"/>
        <end position="204"/>
    </location>
</feature>